<dbReference type="GO" id="GO:0004222">
    <property type="term" value="F:metalloendopeptidase activity"/>
    <property type="evidence" value="ECO:0007669"/>
    <property type="project" value="TreeGrafter"/>
</dbReference>
<dbReference type="InterPro" id="IPR000884">
    <property type="entry name" value="TSP1_rpt"/>
</dbReference>
<keyword evidence="5 6" id="KW-1015">Disulfide bond</keyword>
<dbReference type="InterPro" id="IPR045371">
    <property type="entry name" value="ADAMTS_CR_3"/>
</dbReference>
<dbReference type="PRINTS" id="PR01857">
    <property type="entry name" value="ADAMTSFAMILY"/>
</dbReference>
<dbReference type="Pfam" id="PF07679">
    <property type="entry name" value="I-set"/>
    <property type="match status" value="1"/>
</dbReference>
<dbReference type="GO" id="GO:0031012">
    <property type="term" value="C:extracellular matrix"/>
    <property type="evidence" value="ECO:0007669"/>
    <property type="project" value="TreeGrafter"/>
</dbReference>
<dbReference type="GO" id="GO:0006508">
    <property type="term" value="P:proteolysis"/>
    <property type="evidence" value="ECO:0007669"/>
    <property type="project" value="TreeGrafter"/>
</dbReference>
<dbReference type="GO" id="GO:0005576">
    <property type="term" value="C:extracellular region"/>
    <property type="evidence" value="ECO:0007669"/>
    <property type="project" value="UniProtKB-SubCell"/>
</dbReference>
<keyword evidence="3 7" id="KW-0732">Signal</keyword>
<dbReference type="PANTHER" id="PTHR13723:SF281">
    <property type="entry name" value="PAPILIN"/>
    <property type="match status" value="1"/>
</dbReference>
<evidence type="ECO:0000256" key="6">
    <source>
        <dbReference type="PIRSR" id="PIRSR613273-3"/>
    </source>
</evidence>
<dbReference type="InterPro" id="IPR013273">
    <property type="entry name" value="ADAMTS/ADAMTS-like"/>
</dbReference>
<dbReference type="Pfam" id="PF19030">
    <property type="entry name" value="TSP1_ADAMTS"/>
    <property type="match status" value="9"/>
</dbReference>
<keyword evidence="11" id="KW-1185">Reference proteome</keyword>
<dbReference type="InterPro" id="IPR036179">
    <property type="entry name" value="Ig-like_dom_sf"/>
</dbReference>
<dbReference type="InterPro" id="IPR013098">
    <property type="entry name" value="Ig_I-set"/>
</dbReference>
<dbReference type="SMART" id="SM00409">
    <property type="entry name" value="IG"/>
    <property type="match status" value="1"/>
</dbReference>
<feature type="domain" description="PLAC" evidence="9">
    <location>
        <begin position="1045"/>
        <end position="1082"/>
    </location>
</feature>
<keyword evidence="2" id="KW-0964">Secreted</keyword>
<evidence type="ECO:0000259" key="8">
    <source>
        <dbReference type="PROSITE" id="PS50835"/>
    </source>
</evidence>
<dbReference type="SMART" id="SM00408">
    <property type="entry name" value="IGc2"/>
    <property type="match status" value="1"/>
</dbReference>
<keyword evidence="4" id="KW-0677">Repeat</keyword>
<evidence type="ECO:0000256" key="3">
    <source>
        <dbReference type="ARBA" id="ARBA00022729"/>
    </source>
</evidence>
<dbReference type="SUPFAM" id="SSF48726">
    <property type="entry name" value="Immunoglobulin"/>
    <property type="match status" value="1"/>
</dbReference>
<dbReference type="Gene3D" id="2.20.100.10">
    <property type="entry name" value="Thrombospondin type-1 (TSP1) repeat"/>
    <property type="match status" value="6"/>
</dbReference>
<evidence type="ECO:0000256" key="4">
    <source>
        <dbReference type="ARBA" id="ARBA00022737"/>
    </source>
</evidence>
<dbReference type="PROSITE" id="PS50835">
    <property type="entry name" value="IG_LIKE"/>
    <property type="match status" value="1"/>
</dbReference>
<dbReference type="EMBL" id="JAVRJZ010000009">
    <property type="protein sequence ID" value="KAK2719028.1"/>
    <property type="molecule type" value="Genomic_DNA"/>
</dbReference>
<protein>
    <submittedName>
        <fullName evidence="10">Uncharacterized protein</fullName>
    </submittedName>
</protein>
<reference evidence="10" key="1">
    <citation type="submission" date="2023-07" db="EMBL/GenBank/DDBJ databases">
        <title>Chromosome-level genome assembly of Artemia franciscana.</title>
        <authorList>
            <person name="Jo E."/>
        </authorList>
    </citation>
    <scope>NUCLEOTIDE SEQUENCE</scope>
    <source>
        <tissue evidence="10">Whole body</tissue>
    </source>
</reference>
<comment type="caution">
    <text evidence="10">The sequence shown here is derived from an EMBL/GenBank/DDBJ whole genome shotgun (WGS) entry which is preliminary data.</text>
</comment>
<organism evidence="10 11">
    <name type="scientific">Artemia franciscana</name>
    <name type="common">Brine shrimp</name>
    <name type="synonym">Artemia sanfranciscana</name>
    <dbReference type="NCBI Taxonomy" id="6661"/>
    <lineage>
        <taxon>Eukaryota</taxon>
        <taxon>Metazoa</taxon>
        <taxon>Ecdysozoa</taxon>
        <taxon>Arthropoda</taxon>
        <taxon>Crustacea</taxon>
        <taxon>Branchiopoda</taxon>
        <taxon>Anostraca</taxon>
        <taxon>Artemiidae</taxon>
        <taxon>Artemia</taxon>
    </lineage>
</organism>
<evidence type="ECO:0000256" key="1">
    <source>
        <dbReference type="ARBA" id="ARBA00004613"/>
    </source>
</evidence>
<dbReference type="SMART" id="SM00209">
    <property type="entry name" value="TSP1"/>
    <property type="match status" value="9"/>
</dbReference>
<gene>
    <name evidence="10" type="ORF">QYM36_006150</name>
</gene>
<accession>A0AA88I154</accession>
<dbReference type="InterPro" id="IPR013783">
    <property type="entry name" value="Ig-like_fold"/>
</dbReference>
<feature type="signal peptide" evidence="7">
    <location>
        <begin position="1"/>
        <end position="18"/>
    </location>
</feature>
<evidence type="ECO:0000313" key="11">
    <source>
        <dbReference type="Proteomes" id="UP001187531"/>
    </source>
</evidence>
<dbReference type="InterPro" id="IPR036383">
    <property type="entry name" value="TSP1_rpt_sf"/>
</dbReference>
<proteinExistence type="predicted"/>
<evidence type="ECO:0000256" key="2">
    <source>
        <dbReference type="ARBA" id="ARBA00022525"/>
    </source>
</evidence>
<dbReference type="GO" id="GO:0030198">
    <property type="term" value="P:extracellular matrix organization"/>
    <property type="evidence" value="ECO:0007669"/>
    <property type="project" value="InterPro"/>
</dbReference>
<dbReference type="InterPro" id="IPR010909">
    <property type="entry name" value="PLAC"/>
</dbReference>
<evidence type="ECO:0000259" key="9">
    <source>
        <dbReference type="PROSITE" id="PS50900"/>
    </source>
</evidence>
<evidence type="ECO:0000313" key="10">
    <source>
        <dbReference type="EMBL" id="KAK2719028.1"/>
    </source>
</evidence>
<dbReference type="PANTHER" id="PTHR13723">
    <property type="entry name" value="ADAMTS A DISINTEGRIN AND METALLOPROTEASE WITH THROMBOSPONDIN MOTIFS PROTEASE"/>
    <property type="match status" value="1"/>
</dbReference>
<dbReference type="Pfam" id="PF00090">
    <property type="entry name" value="TSP_1"/>
    <property type="match status" value="1"/>
</dbReference>
<name>A0AA88I154_ARTSF</name>
<dbReference type="AlphaFoldDB" id="A0AA88I154"/>
<dbReference type="Pfam" id="PF19236">
    <property type="entry name" value="ADAMTS_CR_3"/>
    <property type="match status" value="1"/>
</dbReference>
<feature type="domain" description="Ig-like" evidence="8">
    <location>
        <begin position="695"/>
        <end position="778"/>
    </location>
</feature>
<dbReference type="InterPro" id="IPR007110">
    <property type="entry name" value="Ig-like_dom"/>
</dbReference>
<dbReference type="InterPro" id="IPR050439">
    <property type="entry name" value="ADAMTS_ADAMTS-like"/>
</dbReference>
<dbReference type="InterPro" id="IPR003598">
    <property type="entry name" value="Ig_sub2"/>
</dbReference>
<dbReference type="InterPro" id="IPR003599">
    <property type="entry name" value="Ig_sub"/>
</dbReference>
<evidence type="ECO:0000256" key="7">
    <source>
        <dbReference type="SAM" id="SignalP"/>
    </source>
</evidence>
<feature type="disulfide bond" evidence="6">
    <location>
        <begin position="29"/>
        <end position="60"/>
    </location>
</feature>
<dbReference type="SUPFAM" id="SSF82895">
    <property type="entry name" value="TSP-1 type 1 repeat"/>
    <property type="match status" value="7"/>
</dbReference>
<dbReference type="PROSITE" id="PS50092">
    <property type="entry name" value="TSP1"/>
    <property type="match status" value="7"/>
</dbReference>
<sequence>MSIKAVFLLFLAVDYTHSYWTEWTEWSSCSRSCENGLQFRTRRCIEGSCGSNITKEIRICNSQKACDYGKTLRGIQCETFNGNIQYGKQKNWKPYFDSGNLCALTCKSEDNLVAVLSEKVEDGTPCPEGSNDVCIDGICKSVGCDGIVDSKAEFDECGVCDGNGSSCRSSKRYKWVPVLNGVCSATCGRGLVKIQFVCEDTMSRAEVDDFYCSSDVKPVDTSIICNQKPCPQEYRWITEQWGNCSVMCGYGVRHRVVLCSDSIEGNPAREENCLGPRPRSNELCIMKNCSSSYKLGDWSQCSVTCGEGTRSREVICTDHHGKVSRSCNPDDAPSTVEICSASHSCSNVPPFKAESLTLASDFLTPGNTKLNGNEEASHDARFIPGPWAPCSVTCGEGIRSREVNCQFYLSASKKYIKVLESECTGERPATSEPCFMSPCSMSRLMSPFYSNVETNDVLESYDSSEYEYDSDEVEPPILLENLLDRQSSDVTIYEWKTLGYSECSASCLGGVHHLLYSCVKLPNNITVNEELCGEEKPPGVYHICNSRPCPPRWKTSNYSLCSVTCGSGIQKRNVTCIQDIAEGISVEVPEEKCPSPAPSRSQSCNMEECQPEWRVGNWSNCQKSRRKCIRKRQVTCAFYMDLNVWKSASTSLCKPPRPVTSETCLRSDCRTKRKSLKNEVVIEGNRKDYVFHQKPSKKMVLLTIGGTAEVYKGTWLTIKCPTRGFSRSKVKWFQGSSRIKQLERIEVTKSGNLLIYDVSLKDAGIYWCKAGQSSEKINLVVKGKFNKRKKKQVPFQMFGIHGHYNDVPRALMSSSHTIDRPLEEQMRMVVTDTSLKPNLEEKMKNLLLKKGHIHNFHFEWLVTPWSNCSQICGPQAFQFRGVDCLVRSRNITSEITVDVNHSLCELAGLKPTPASRQQCGLEKCPQWRTGFWSRCEESKCFALHTAIQVREVNCVTEEGDVTDDRNCKAEEKPMERRKCKSKFCEGVWKSEDWSECQGRCGEKGIRTRLVLCVWKTDNILADNIICDSQSQPPDFQECTRETCSREEECSDRSTFCQLVPLIHMCDKEIYKRKCCFSCSQRIMEIPEK</sequence>
<dbReference type="Proteomes" id="UP001187531">
    <property type="component" value="Unassembled WGS sequence"/>
</dbReference>
<dbReference type="PROSITE" id="PS50900">
    <property type="entry name" value="PLAC"/>
    <property type="match status" value="1"/>
</dbReference>
<dbReference type="Pfam" id="PF08686">
    <property type="entry name" value="PLAC"/>
    <property type="match status" value="1"/>
</dbReference>
<feature type="chain" id="PRO_5041704598" evidence="7">
    <location>
        <begin position="19"/>
        <end position="1088"/>
    </location>
</feature>
<dbReference type="Gene3D" id="2.60.40.10">
    <property type="entry name" value="Immunoglobulins"/>
    <property type="match status" value="1"/>
</dbReference>
<comment type="subcellular location">
    <subcellularLocation>
        <location evidence="1">Secreted</location>
    </subcellularLocation>
</comment>
<evidence type="ECO:0000256" key="5">
    <source>
        <dbReference type="ARBA" id="ARBA00023157"/>
    </source>
</evidence>